<organism evidence="2 3">
    <name type="scientific">Bifidobacterium subtile</name>
    <dbReference type="NCBI Taxonomy" id="77635"/>
    <lineage>
        <taxon>Bacteria</taxon>
        <taxon>Bacillati</taxon>
        <taxon>Actinomycetota</taxon>
        <taxon>Actinomycetes</taxon>
        <taxon>Bifidobacteriales</taxon>
        <taxon>Bifidobacteriaceae</taxon>
        <taxon>Bifidobacterium</taxon>
    </lineage>
</organism>
<dbReference type="EMBL" id="JGZR01000006">
    <property type="protein sequence ID" value="KFJ03982.1"/>
    <property type="molecule type" value="Genomic_DNA"/>
</dbReference>
<evidence type="ECO:0000313" key="2">
    <source>
        <dbReference type="EMBL" id="KFJ03982.1"/>
    </source>
</evidence>
<feature type="compositionally biased region" description="Low complexity" evidence="1">
    <location>
        <begin position="162"/>
        <end position="175"/>
    </location>
</feature>
<gene>
    <name evidence="2" type="ORF">BISU_0458</name>
</gene>
<accession>A0A087E881</accession>
<feature type="region of interest" description="Disordered" evidence="1">
    <location>
        <begin position="297"/>
        <end position="328"/>
    </location>
</feature>
<comment type="caution">
    <text evidence="2">The sequence shown here is derived from an EMBL/GenBank/DDBJ whole genome shotgun (WGS) entry which is preliminary data.</text>
</comment>
<reference evidence="2 3" key="1">
    <citation type="submission" date="2014-03" db="EMBL/GenBank/DDBJ databases">
        <title>Genomics of Bifidobacteria.</title>
        <authorList>
            <person name="Ventura M."/>
            <person name="Milani C."/>
            <person name="Lugli G.A."/>
        </authorList>
    </citation>
    <scope>NUCLEOTIDE SEQUENCE [LARGE SCALE GENOMIC DNA]</scope>
    <source>
        <strain evidence="2 3">LMG 11597</strain>
    </source>
</reference>
<keyword evidence="3" id="KW-1185">Reference proteome</keyword>
<dbReference type="Proteomes" id="UP000029055">
    <property type="component" value="Unassembled WGS sequence"/>
</dbReference>
<feature type="compositionally biased region" description="Basic and acidic residues" evidence="1">
    <location>
        <begin position="297"/>
        <end position="316"/>
    </location>
</feature>
<dbReference type="RefSeq" id="WP_024463294.1">
    <property type="nucleotide sequence ID" value="NZ_CP062939.1"/>
</dbReference>
<feature type="region of interest" description="Disordered" evidence="1">
    <location>
        <begin position="152"/>
        <end position="179"/>
    </location>
</feature>
<evidence type="ECO:0000256" key="1">
    <source>
        <dbReference type="SAM" id="MobiDB-lite"/>
    </source>
</evidence>
<dbReference type="eggNOG" id="ENOG5032K3E">
    <property type="taxonomic scope" value="Bacteria"/>
</dbReference>
<sequence length="328" mass="34683">MTFHMQDELIVRAAILPEVREAAVEGVELMSLWPLGDAKLMDNDSKYAENLQVRITRAIAAIMTGEEVTIPDAEFVYEGADEIPGRPQGIVNALMAANDACDTMADYSQTGDTSLVMGGCGALKVDWDGDTVNAVAQALEEIENVVFGGMAQQAESDGESQGSTADAHSDSATGSSGDGDLEAAAQRLATVLTAIDGLLGVIGQGDDPSLQGDDAESARLRARRALPVMLYANELCERVSIPSIFVPAQEFLDVIDARDGTGAAGSNADANLAVARAIAPLAAAEWAKHREDVLWDPQEAKKKAKEEDERKNKEALAAKFANVPEASH</sequence>
<proteinExistence type="predicted"/>
<dbReference type="AlphaFoldDB" id="A0A087E881"/>
<dbReference type="OrthoDB" id="3238275at2"/>
<dbReference type="STRING" id="77635.BISU_0458"/>
<name>A0A087E881_9BIFI</name>
<evidence type="ECO:0000313" key="3">
    <source>
        <dbReference type="Proteomes" id="UP000029055"/>
    </source>
</evidence>
<protein>
    <submittedName>
        <fullName evidence="2">Uncharacterized protein</fullName>
    </submittedName>
</protein>